<dbReference type="AlphaFoldDB" id="A0A1N6AFF2"/>
<sequence>MLLGVPAAVTVVLTAAAVRRSLALLWAGAVAMGLLFIPCGWALLIDHAGMDGTSLAPWAWAAHLIAMFLALPTVVIAPWLQGRDSRH</sequence>
<keyword evidence="3" id="KW-1185">Reference proteome</keyword>
<organism evidence="2 3">
    <name type="scientific">Micromonospora cremea</name>
    <dbReference type="NCBI Taxonomy" id="709881"/>
    <lineage>
        <taxon>Bacteria</taxon>
        <taxon>Bacillati</taxon>
        <taxon>Actinomycetota</taxon>
        <taxon>Actinomycetes</taxon>
        <taxon>Micromonosporales</taxon>
        <taxon>Micromonosporaceae</taxon>
        <taxon>Micromonospora</taxon>
    </lineage>
</organism>
<gene>
    <name evidence="2" type="ORF">SAMN04489832_5437</name>
</gene>
<protein>
    <submittedName>
        <fullName evidence="2">Uncharacterized protein</fullName>
    </submittedName>
</protein>
<evidence type="ECO:0000313" key="3">
    <source>
        <dbReference type="Proteomes" id="UP000185124"/>
    </source>
</evidence>
<reference evidence="3" key="1">
    <citation type="submission" date="2016-12" db="EMBL/GenBank/DDBJ databases">
        <authorList>
            <person name="Varghese N."/>
            <person name="Submissions S."/>
        </authorList>
    </citation>
    <scope>NUCLEOTIDE SEQUENCE [LARGE SCALE GENOMIC DNA]</scope>
    <source>
        <strain evidence="3">DSM 45599</strain>
    </source>
</reference>
<name>A0A1N6AFF2_9ACTN</name>
<keyword evidence="1" id="KW-1133">Transmembrane helix</keyword>
<feature type="transmembrane region" description="Helical" evidence="1">
    <location>
        <begin position="27"/>
        <end position="45"/>
    </location>
</feature>
<keyword evidence="1" id="KW-0472">Membrane</keyword>
<dbReference type="EMBL" id="FSQT01000002">
    <property type="protein sequence ID" value="SIN32766.1"/>
    <property type="molecule type" value="Genomic_DNA"/>
</dbReference>
<accession>A0A1N6AFF2</accession>
<evidence type="ECO:0000313" key="2">
    <source>
        <dbReference type="EMBL" id="SIN32766.1"/>
    </source>
</evidence>
<dbReference type="Proteomes" id="UP000185124">
    <property type="component" value="Unassembled WGS sequence"/>
</dbReference>
<proteinExistence type="predicted"/>
<feature type="transmembrane region" description="Helical" evidence="1">
    <location>
        <begin position="57"/>
        <end position="80"/>
    </location>
</feature>
<evidence type="ECO:0000256" key="1">
    <source>
        <dbReference type="SAM" id="Phobius"/>
    </source>
</evidence>
<keyword evidence="1" id="KW-0812">Transmembrane</keyword>